<dbReference type="PANTHER" id="PTHR12838:SF0">
    <property type="entry name" value="U3 SMALL NUCLEOLAR RNA-ASSOCIATED PROTEIN 11-RELATED"/>
    <property type="match status" value="1"/>
</dbReference>
<dbReference type="GO" id="GO:0006364">
    <property type="term" value="P:rRNA processing"/>
    <property type="evidence" value="ECO:0007669"/>
    <property type="project" value="UniProtKB-UniRule"/>
</dbReference>
<proteinExistence type="inferred from homology"/>
<comment type="subunit">
    <text evidence="5">Component of the ribosomal small subunit (SSU) processome.</text>
</comment>
<dbReference type="InterPro" id="IPR007144">
    <property type="entry name" value="SSU_processome_Utp11"/>
</dbReference>
<evidence type="ECO:0000313" key="8">
    <source>
        <dbReference type="EMBL" id="CAD8239533.1"/>
    </source>
</evidence>
<dbReference type="PIRSF" id="PIRSF015952">
    <property type="entry name" value="U3snoRNP11"/>
    <property type="match status" value="1"/>
</dbReference>
<dbReference type="EMBL" id="HBDZ01008085">
    <property type="protein sequence ID" value="CAD8239533.1"/>
    <property type="molecule type" value="Transcribed_RNA"/>
</dbReference>
<gene>
    <name evidence="8" type="ORF">PCOL08062_LOCUS6190</name>
</gene>
<reference evidence="8" key="1">
    <citation type="submission" date="2021-01" db="EMBL/GenBank/DDBJ databases">
        <authorList>
            <person name="Corre E."/>
            <person name="Pelletier E."/>
            <person name="Niang G."/>
            <person name="Scheremetjew M."/>
            <person name="Finn R."/>
            <person name="Kale V."/>
            <person name="Holt S."/>
            <person name="Cochrane G."/>
            <person name="Meng A."/>
            <person name="Brown T."/>
            <person name="Cohen L."/>
        </authorList>
    </citation>
    <scope>NUCLEOTIDE SEQUENCE</scope>
    <source>
        <strain evidence="8">CCMP1413</strain>
    </source>
</reference>
<feature type="compositionally biased region" description="Basic and acidic residues" evidence="7">
    <location>
        <begin position="18"/>
        <end position="34"/>
    </location>
</feature>
<comment type="similarity">
    <text evidence="2 5">Belongs to the UTP11 family.</text>
</comment>
<feature type="region of interest" description="Disordered" evidence="7">
    <location>
        <begin position="1"/>
        <end position="34"/>
    </location>
</feature>
<keyword evidence="3 5" id="KW-0698">rRNA processing</keyword>
<feature type="region of interest" description="Disordered" evidence="7">
    <location>
        <begin position="250"/>
        <end position="269"/>
    </location>
</feature>
<protein>
    <recommendedName>
        <fullName evidence="5">U3 small nucleolar RNA-associated protein 11</fullName>
        <shortName evidence="5">U3 snoRNA-associated protein 11</shortName>
    </recommendedName>
</protein>
<dbReference type="AlphaFoldDB" id="A0A7R9TM75"/>
<evidence type="ECO:0000256" key="4">
    <source>
        <dbReference type="ARBA" id="ARBA00023242"/>
    </source>
</evidence>
<feature type="compositionally biased region" description="Basic residues" evidence="7">
    <location>
        <begin position="259"/>
        <end position="269"/>
    </location>
</feature>
<evidence type="ECO:0000256" key="1">
    <source>
        <dbReference type="ARBA" id="ARBA00004604"/>
    </source>
</evidence>
<feature type="coiled-coil region" evidence="6">
    <location>
        <begin position="199"/>
        <end position="226"/>
    </location>
</feature>
<organism evidence="8">
    <name type="scientific">Prasinoderma coloniale</name>
    <dbReference type="NCBI Taxonomy" id="156133"/>
    <lineage>
        <taxon>Eukaryota</taxon>
        <taxon>Viridiplantae</taxon>
        <taxon>Prasinodermophyta</taxon>
        <taxon>Prasinodermophyceae</taxon>
        <taxon>Prasinodermales</taxon>
        <taxon>Prasinodermaceae</taxon>
        <taxon>Prasinoderma</taxon>
    </lineage>
</organism>
<evidence type="ECO:0000256" key="5">
    <source>
        <dbReference type="PIRNR" id="PIRNR015952"/>
    </source>
</evidence>
<dbReference type="PANTHER" id="PTHR12838">
    <property type="entry name" value="U3 SMALL NUCLEOLAR RNA-ASSOCIATED PROTEIN 11"/>
    <property type="match status" value="1"/>
</dbReference>
<comment type="subcellular location">
    <subcellularLocation>
        <location evidence="1 5">Nucleus</location>
        <location evidence="1 5">Nucleolus</location>
    </subcellularLocation>
</comment>
<keyword evidence="4 5" id="KW-0539">Nucleus</keyword>
<evidence type="ECO:0000256" key="6">
    <source>
        <dbReference type="SAM" id="Coils"/>
    </source>
</evidence>
<sequence>MSGAASLRNAVKRKTHKERSQPADRRKHGLLEKKGDYLKRARDYHRKENAIKALREKAAMRNEDEFNFGMVNSRTKDGVHQVETAQANKYTQGELRLMKTQDVGYVTTARLAEKKRLERLQSQLHMLGGAKGDAKGKPKNKHTLFVETEEEADAFDAAKALDTPAELLGRRFNRPRNAQLANASLVVGGAAVAADPKARKETERRRAAAYRELAEAAEREDKLRRTAEQMVYQKELMGGGRKRKLRAKELAPGTGAKANVHKWKRERKK</sequence>
<keyword evidence="6" id="KW-0175">Coiled coil</keyword>
<comment type="function">
    <text evidence="5">Involved in nucleolar processing of pre-18S ribosomal RNA.</text>
</comment>
<accession>A0A7R9TM75</accession>
<name>A0A7R9TM75_9VIRI</name>
<dbReference type="GO" id="GO:0032040">
    <property type="term" value="C:small-subunit processome"/>
    <property type="evidence" value="ECO:0007669"/>
    <property type="project" value="UniProtKB-UniRule"/>
</dbReference>
<evidence type="ECO:0000256" key="7">
    <source>
        <dbReference type="SAM" id="MobiDB-lite"/>
    </source>
</evidence>
<evidence type="ECO:0000256" key="2">
    <source>
        <dbReference type="ARBA" id="ARBA00008105"/>
    </source>
</evidence>
<dbReference type="Pfam" id="PF03998">
    <property type="entry name" value="Utp11"/>
    <property type="match status" value="1"/>
</dbReference>
<evidence type="ECO:0000256" key="3">
    <source>
        <dbReference type="ARBA" id="ARBA00022552"/>
    </source>
</evidence>